<protein>
    <recommendedName>
        <fullName evidence="2">NurA domain-containing protein</fullName>
    </recommendedName>
</protein>
<feature type="domain" description="NurA" evidence="2">
    <location>
        <begin position="71"/>
        <end position="308"/>
    </location>
</feature>
<dbReference type="EMBL" id="KF901130">
    <property type="protein sequence ID" value="AIF19127.1"/>
    <property type="molecule type" value="Genomic_DNA"/>
</dbReference>
<reference evidence="3" key="1">
    <citation type="journal article" date="2014" name="Genome Biol. Evol.">
        <title>Pangenome evidence for extensive interdomain horizontal transfer affecting lineage core and shell genes in uncultured planktonic thaumarchaeota and euryarchaeota.</title>
        <authorList>
            <person name="Deschamps P."/>
            <person name="Zivanovic Y."/>
            <person name="Moreira D."/>
            <person name="Rodriguez-Valera F."/>
            <person name="Lopez-Garcia P."/>
        </authorList>
    </citation>
    <scope>NUCLEOTIDE SEQUENCE</scope>
</reference>
<dbReference type="InterPro" id="IPR018977">
    <property type="entry name" value="NurA_domain"/>
</dbReference>
<evidence type="ECO:0000313" key="3">
    <source>
        <dbReference type="EMBL" id="AIF19127.1"/>
    </source>
</evidence>
<evidence type="ECO:0000259" key="2">
    <source>
        <dbReference type="Pfam" id="PF09376"/>
    </source>
</evidence>
<dbReference type="AlphaFoldDB" id="A0A075HX42"/>
<proteinExistence type="predicted"/>
<organism evidence="3">
    <name type="scientific">uncultured marine thaumarchaeote KM3_85_E11</name>
    <dbReference type="NCBI Taxonomy" id="1456317"/>
    <lineage>
        <taxon>Archaea</taxon>
        <taxon>Nitrososphaerota</taxon>
        <taxon>environmental samples</taxon>
    </lineage>
</organism>
<feature type="region of interest" description="Disordered" evidence="1">
    <location>
        <begin position="12"/>
        <end position="41"/>
    </location>
</feature>
<evidence type="ECO:0000256" key="1">
    <source>
        <dbReference type="SAM" id="MobiDB-lite"/>
    </source>
</evidence>
<sequence>MPELAKIAELLTEERSTAESDGDTFSPTEVDAGNPFPSTQKESDLATVYLKPEAKTVEKTKIISEYPENFNIIGIDSTGFTLGTTDNGLIGSVRISVVRRNSGTKEHHLDSYGPFNFAVTNQNRQEIFDKLYKQVYGFDPDPTRKAPETKKMLERIRAILERQAQMEVAKNFPNSLILLDGSFIGGTQDTPEFFIPKMISTAIQNKSIPIAISKETNLLLKNSEKNILSLLDNESEPCYIGPLNNFIEQHANRYSGSIYVAKLKTYGENFRIDIPKDLPIPVEKLFSNISGIAGDFGYPEELKLAHSTCVLSYIEILECQAAAISKYGMQINQNMHEKLFVPFR</sequence>
<accession>A0A075HX42</accession>
<name>A0A075HX42_9ARCH</name>
<dbReference type="Pfam" id="PF09376">
    <property type="entry name" value="NurA"/>
    <property type="match status" value="1"/>
</dbReference>